<dbReference type="RefSeq" id="XP_035696267.1">
    <property type="nucleotide sequence ID" value="XM_035840374.1"/>
</dbReference>
<protein>
    <submittedName>
        <fullName evidence="3 4">Uncharacterized protein LOC118429736</fullName>
    </submittedName>
</protein>
<dbReference type="GeneID" id="118429736"/>
<evidence type="ECO:0000313" key="4">
    <source>
        <dbReference type="RefSeq" id="XP_035696259.1"/>
    </source>
</evidence>
<sequence>MSHGFLPAIQMNGQKSLPSSPPHKRQNLNPESISSPGAPSGSPVATDSHSRPTARLPGITRKDSDFINGGKSSEVETQEDSDNTKPTAKQVRKKSRSPRRRKKINSWHSWPDVDSPNRMFPEIMNMDSKEGRGVSEVPCDFKHGKQTKLPQLTVNTAQVNHMDSIKSPPVNKKAKKDRNNSDNNANRLYAPHSESTNHGVILPPLGHGTNWKTFQRNGEDTTTRCKSVDSEVASASEETDSRMSSPELDMKCTSWLEGLRRAQSDDLLLMKQSAQMK</sequence>
<feature type="compositionally biased region" description="Basic and acidic residues" evidence="1">
    <location>
        <begin position="217"/>
        <end position="229"/>
    </location>
</feature>
<organism evidence="2 4">
    <name type="scientific">Branchiostoma floridae</name>
    <name type="common">Florida lancelet</name>
    <name type="synonym">Amphioxus</name>
    <dbReference type="NCBI Taxonomy" id="7739"/>
    <lineage>
        <taxon>Eukaryota</taxon>
        <taxon>Metazoa</taxon>
        <taxon>Chordata</taxon>
        <taxon>Cephalochordata</taxon>
        <taxon>Leptocardii</taxon>
        <taxon>Amphioxiformes</taxon>
        <taxon>Branchiostomatidae</taxon>
        <taxon>Branchiostoma</taxon>
    </lineage>
</organism>
<accession>A0A9J7NA02</accession>
<evidence type="ECO:0000256" key="1">
    <source>
        <dbReference type="SAM" id="MobiDB-lite"/>
    </source>
</evidence>
<keyword evidence="2" id="KW-1185">Reference proteome</keyword>
<dbReference type="RefSeq" id="XP_035696253.1">
    <property type="nucleotide sequence ID" value="XM_035840360.1"/>
</dbReference>
<dbReference type="AlphaFoldDB" id="A0A9J7NA02"/>
<evidence type="ECO:0000313" key="5">
    <source>
        <dbReference type="RefSeq" id="XP_035696267.1"/>
    </source>
</evidence>
<evidence type="ECO:0000313" key="3">
    <source>
        <dbReference type="RefSeq" id="XP_035696253.1"/>
    </source>
</evidence>
<feature type="compositionally biased region" description="Basic residues" evidence="1">
    <location>
        <begin position="90"/>
        <end position="105"/>
    </location>
</feature>
<dbReference type="KEGG" id="bfo:118429736"/>
<feature type="region of interest" description="Disordered" evidence="1">
    <location>
        <begin position="216"/>
        <end position="248"/>
    </location>
</feature>
<reference evidence="3 4" key="2">
    <citation type="submission" date="2025-04" db="UniProtKB">
        <authorList>
            <consortium name="RefSeq"/>
        </authorList>
    </citation>
    <scope>IDENTIFICATION</scope>
    <source>
        <strain evidence="3 4">S238N-H82</strain>
        <tissue evidence="3 4">Testes</tissue>
    </source>
</reference>
<dbReference type="Proteomes" id="UP000001554">
    <property type="component" value="Chromosome 1"/>
</dbReference>
<proteinExistence type="predicted"/>
<dbReference type="RefSeq" id="XP_035696259.1">
    <property type="nucleotide sequence ID" value="XM_035840366.1"/>
</dbReference>
<dbReference type="OrthoDB" id="10008628at2759"/>
<feature type="compositionally biased region" description="Low complexity" evidence="1">
    <location>
        <begin position="30"/>
        <end position="43"/>
    </location>
</feature>
<feature type="region of interest" description="Disordered" evidence="1">
    <location>
        <begin position="1"/>
        <end position="123"/>
    </location>
</feature>
<gene>
    <name evidence="3 4 5" type="primary">LOC118429736</name>
</gene>
<reference evidence="2" key="1">
    <citation type="journal article" date="2020" name="Nat. Ecol. Evol.">
        <title>Deeply conserved synteny resolves early events in vertebrate evolution.</title>
        <authorList>
            <person name="Simakov O."/>
            <person name="Marletaz F."/>
            <person name="Yue J.X."/>
            <person name="O'Connell B."/>
            <person name="Jenkins J."/>
            <person name="Brandt A."/>
            <person name="Calef R."/>
            <person name="Tung C.H."/>
            <person name="Huang T.K."/>
            <person name="Schmutz J."/>
            <person name="Satoh N."/>
            <person name="Yu J.K."/>
            <person name="Putnam N.H."/>
            <person name="Green R.E."/>
            <person name="Rokhsar D.S."/>
        </authorList>
    </citation>
    <scope>NUCLEOTIDE SEQUENCE [LARGE SCALE GENOMIC DNA]</scope>
    <source>
        <strain evidence="2">S238N-H82</strain>
    </source>
</reference>
<feature type="region of interest" description="Disordered" evidence="1">
    <location>
        <begin position="158"/>
        <end position="197"/>
    </location>
</feature>
<name>A0A9J7NA02_BRAFL</name>
<evidence type="ECO:0000313" key="2">
    <source>
        <dbReference type="Proteomes" id="UP000001554"/>
    </source>
</evidence>
<dbReference type="OMA" id="FPDIMSM"/>